<dbReference type="OrthoDB" id="9787738at2"/>
<dbReference type="InterPro" id="IPR029063">
    <property type="entry name" value="SAM-dependent_MTases_sf"/>
</dbReference>
<comment type="caution">
    <text evidence="3">The sequence shown here is derived from an EMBL/GenBank/DDBJ whole genome shotgun (WGS) entry which is preliminary data.</text>
</comment>
<keyword evidence="1" id="KW-0808">Transferase</keyword>
<dbReference type="InterPro" id="IPR013216">
    <property type="entry name" value="Methyltransf_11"/>
</dbReference>
<protein>
    <recommendedName>
        <fullName evidence="2">Methyltransferase type 11 domain-containing protein</fullName>
    </recommendedName>
</protein>
<reference evidence="3 4" key="1">
    <citation type="submission" date="2018-05" db="EMBL/GenBank/DDBJ databases">
        <title>Acuticoccus sediminis sp. nov., isolated from deep-sea sediment of Indian Ocean.</title>
        <authorList>
            <person name="Liu X."/>
            <person name="Lai Q."/>
            <person name="Du Y."/>
            <person name="Sun F."/>
            <person name="Zhang X."/>
            <person name="Wang S."/>
            <person name="Shao Z."/>
        </authorList>
    </citation>
    <scope>NUCLEOTIDE SEQUENCE [LARGE SCALE GENOMIC DNA]</scope>
    <source>
        <strain evidence="3 4">PTG4-2</strain>
    </source>
</reference>
<dbReference type="PANTHER" id="PTHR44068:SF11">
    <property type="entry name" value="GERANYL DIPHOSPHATE 2-C-METHYLTRANSFERASE"/>
    <property type="match status" value="1"/>
</dbReference>
<evidence type="ECO:0000259" key="2">
    <source>
        <dbReference type="Pfam" id="PF08241"/>
    </source>
</evidence>
<proteinExistence type="predicted"/>
<dbReference type="InterPro" id="IPR050447">
    <property type="entry name" value="Erg6_SMT_methyltransf"/>
</dbReference>
<dbReference type="CDD" id="cd02440">
    <property type="entry name" value="AdoMet_MTases"/>
    <property type="match status" value="1"/>
</dbReference>
<accession>A0A8B2NJY5</accession>
<sequence length="266" mass="30432">MEHIRQVTTMIPQPMRFGLRKILFYGDTARCVLCGNAVRKFAPHGGGADVLERRRVVGGMRRDDDRCPVCHATDRTRMMMRYLQTHAGVGSRPVRLLHVAPDFGLYLWLRRQHAIDYVATDLDAARYRHIDGIRAADLTRLPFGDMSFDIIVCSHVLEHIPDDYAAFREMHRVLAPGGHALLLTPFARDGMGTDEDPSIAEPAERDRRFGQWDHVRIYDRDDFMARMRSVGFATELYEPYADDAEMAEALHLNREEALPVGRRTQA</sequence>
<dbReference type="Proteomes" id="UP000249590">
    <property type="component" value="Unassembled WGS sequence"/>
</dbReference>
<dbReference type="Pfam" id="PF08241">
    <property type="entry name" value="Methyltransf_11"/>
    <property type="match status" value="1"/>
</dbReference>
<evidence type="ECO:0000313" key="3">
    <source>
        <dbReference type="EMBL" id="RAH98807.1"/>
    </source>
</evidence>
<keyword evidence="4" id="KW-1185">Reference proteome</keyword>
<dbReference type="EMBL" id="QHHQ01000006">
    <property type="protein sequence ID" value="RAH98807.1"/>
    <property type="molecule type" value="Genomic_DNA"/>
</dbReference>
<dbReference type="Gene3D" id="3.40.50.150">
    <property type="entry name" value="Vaccinia Virus protein VP39"/>
    <property type="match status" value="1"/>
</dbReference>
<gene>
    <name evidence="3" type="ORF">DLJ53_24540</name>
</gene>
<organism evidence="3 4">
    <name type="scientific">Acuticoccus sediminis</name>
    <dbReference type="NCBI Taxonomy" id="2184697"/>
    <lineage>
        <taxon>Bacteria</taxon>
        <taxon>Pseudomonadati</taxon>
        <taxon>Pseudomonadota</taxon>
        <taxon>Alphaproteobacteria</taxon>
        <taxon>Hyphomicrobiales</taxon>
        <taxon>Amorphaceae</taxon>
        <taxon>Acuticoccus</taxon>
    </lineage>
</organism>
<dbReference type="GO" id="GO:0008757">
    <property type="term" value="F:S-adenosylmethionine-dependent methyltransferase activity"/>
    <property type="evidence" value="ECO:0007669"/>
    <property type="project" value="InterPro"/>
</dbReference>
<feature type="domain" description="Methyltransferase type 11" evidence="2">
    <location>
        <begin position="111"/>
        <end position="181"/>
    </location>
</feature>
<dbReference type="PANTHER" id="PTHR44068">
    <property type="entry name" value="ZGC:194242"/>
    <property type="match status" value="1"/>
</dbReference>
<dbReference type="SUPFAM" id="SSF53335">
    <property type="entry name" value="S-adenosyl-L-methionine-dependent methyltransferases"/>
    <property type="match status" value="1"/>
</dbReference>
<dbReference type="AlphaFoldDB" id="A0A8B2NJY5"/>
<dbReference type="RefSeq" id="WP_111350176.1">
    <property type="nucleotide sequence ID" value="NZ_JAIWKD010000004.1"/>
</dbReference>
<evidence type="ECO:0000256" key="1">
    <source>
        <dbReference type="ARBA" id="ARBA00022679"/>
    </source>
</evidence>
<evidence type="ECO:0000313" key="4">
    <source>
        <dbReference type="Proteomes" id="UP000249590"/>
    </source>
</evidence>
<name>A0A8B2NJY5_9HYPH</name>